<proteinExistence type="predicted"/>
<dbReference type="InterPro" id="IPR036864">
    <property type="entry name" value="Zn2-C6_fun-type_DNA-bd_sf"/>
</dbReference>
<dbReference type="OrthoDB" id="3037908at2759"/>
<dbReference type="AlphaFoldDB" id="A0A1W2TFS6"/>
<dbReference type="CDD" id="cd00067">
    <property type="entry name" value="GAL4"/>
    <property type="match status" value="1"/>
</dbReference>
<evidence type="ECO:0000313" key="4">
    <source>
        <dbReference type="Proteomes" id="UP000054516"/>
    </source>
</evidence>
<dbReference type="InterPro" id="IPR001138">
    <property type="entry name" value="Zn2Cys6_DnaBD"/>
</dbReference>
<dbReference type="InterPro" id="IPR053178">
    <property type="entry name" value="Osmoadaptation_assoc"/>
</dbReference>
<dbReference type="PROSITE" id="PS50048">
    <property type="entry name" value="ZN2_CY6_FUNGAL_2"/>
    <property type="match status" value="1"/>
</dbReference>
<dbReference type="Proteomes" id="UP000054516">
    <property type="component" value="Unassembled WGS sequence"/>
</dbReference>
<dbReference type="GO" id="GO:0000981">
    <property type="term" value="F:DNA-binding transcription factor activity, RNA polymerase II-specific"/>
    <property type="evidence" value="ECO:0007669"/>
    <property type="project" value="InterPro"/>
</dbReference>
<protein>
    <submittedName>
        <fullName evidence="3">Putative C6 zinc finger domain-containing protein</fullName>
    </submittedName>
</protein>
<keyword evidence="1" id="KW-0539">Nucleus</keyword>
<sequence>MVGVPKSKRCTFCKTRKTKCDEKWPTCGTCARAGKRCSGPSDGFKFIVNGNHNEAATDTKDGTGASRFSLAGISASRAHRRRHDTNIIIFDPKHAFKDPCRFKSYSLSDFPKSLPWSQPDQIAARFVTCLRAETGTGNDLHILGAFVDFIPQHIGRGNAALGHAVELLLGAWTKSRQKLPSTTWLDLVTYNKALHSLTAALNDASVEPISTLTTLCLLQKIEVLYDFARGSNQENHAAGLIAVIDKGGLTQPMTEMALHVTFESIFHMLQEDIRQGRESQFYTKKWMMTLKKSIDDSNIDPILKHLYHLWVEMTAWPGLSRLVRILKENPSDTETAKELQMRATKLAELLRRQDKTVMASLAKSGAIREVENMDRPSLFPKCYEFANFPTSKLFSSHAWFSIITCRFLEEANKVLGCDDPSVGKQAMRFSRRVWMAHPWLRNQTPLAVDFTASLVFSYEAGNEEERNFCMASLREMDSFRHPPPIGVWVEETIMANAKAYSGRLQFLKTQDVSVEYEGKGCRS</sequence>
<dbReference type="Gene3D" id="4.10.240.10">
    <property type="entry name" value="Zn(2)-C6 fungal-type DNA-binding domain"/>
    <property type="match status" value="1"/>
</dbReference>
<feature type="domain" description="Zn(2)-C6 fungal-type" evidence="2">
    <location>
        <begin position="9"/>
        <end position="38"/>
    </location>
</feature>
<dbReference type="OMA" id="WVEETIM"/>
<dbReference type="SMART" id="SM00066">
    <property type="entry name" value="GAL4"/>
    <property type="match status" value="1"/>
</dbReference>
<dbReference type="Pfam" id="PF00172">
    <property type="entry name" value="Zn_clus"/>
    <property type="match status" value="1"/>
</dbReference>
<dbReference type="PANTHER" id="PTHR38111">
    <property type="entry name" value="ZN(2)-C6 FUNGAL-TYPE DOMAIN-CONTAINING PROTEIN-RELATED"/>
    <property type="match status" value="1"/>
</dbReference>
<accession>A0A1W2TFS6</accession>
<name>A0A1W2TFS6_ROSNE</name>
<dbReference type="STRING" id="77044.A0A1W2TFS6"/>
<dbReference type="EMBL" id="DF977469">
    <property type="protein sequence ID" value="GAP86932.1"/>
    <property type="molecule type" value="Genomic_DNA"/>
</dbReference>
<evidence type="ECO:0000256" key="1">
    <source>
        <dbReference type="ARBA" id="ARBA00023242"/>
    </source>
</evidence>
<organism evidence="3">
    <name type="scientific">Rosellinia necatrix</name>
    <name type="common">White root-rot fungus</name>
    <dbReference type="NCBI Taxonomy" id="77044"/>
    <lineage>
        <taxon>Eukaryota</taxon>
        <taxon>Fungi</taxon>
        <taxon>Dikarya</taxon>
        <taxon>Ascomycota</taxon>
        <taxon>Pezizomycotina</taxon>
        <taxon>Sordariomycetes</taxon>
        <taxon>Xylariomycetidae</taxon>
        <taxon>Xylariales</taxon>
        <taxon>Xylariaceae</taxon>
        <taxon>Rosellinia</taxon>
    </lineage>
</organism>
<dbReference type="GO" id="GO:0008270">
    <property type="term" value="F:zinc ion binding"/>
    <property type="evidence" value="ECO:0007669"/>
    <property type="project" value="InterPro"/>
</dbReference>
<evidence type="ECO:0000259" key="2">
    <source>
        <dbReference type="PROSITE" id="PS50048"/>
    </source>
</evidence>
<gene>
    <name evidence="3" type="ORF">SAMD00023353_2400820</name>
</gene>
<keyword evidence="4" id="KW-1185">Reference proteome</keyword>
<reference evidence="3" key="1">
    <citation type="submission" date="2016-03" db="EMBL/GenBank/DDBJ databases">
        <title>Draft genome sequence of Rosellinia necatrix.</title>
        <authorList>
            <person name="Kanematsu S."/>
        </authorList>
    </citation>
    <scope>NUCLEOTIDE SEQUENCE [LARGE SCALE GENOMIC DNA]</scope>
    <source>
        <strain evidence="3">W97</strain>
    </source>
</reference>
<dbReference type="SUPFAM" id="SSF57701">
    <property type="entry name" value="Zn2/Cys6 DNA-binding domain"/>
    <property type="match status" value="1"/>
</dbReference>
<evidence type="ECO:0000313" key="3">
    <source>
        <dbReference type="EMBL" id="GAP86932.1"/>
    </source>
</evidence>